<gene>
    <name evidence="3" type="ORF">C5O19_22625</name>
</gene>
<dbReference type="InterPro" id="IPR029010">
    <property type="entry name" value="ThuA-like"/>
</dbReference>
<dbReference type="SUPFAM" id="SSF52317">
    <property type="entry name" value="Class I glutamine amidotransferase-like"/>
    <property type="match status" value="2"/>
</dbReference>
<dbReference type="Gene3D" id="3.40.50.880">
    <property type="match status" value="2"/>
</dbReference>
<evidence type="ECO:0000256" key="1">
    <source>
        <dbReference type="SAM" id="SignalP"/>
    </source>
</evidence>
<feature type="domain" description="ThuA-like" evidence="2">
    <location>
        <begin position="71"/>
        <end position="269"/>
    </location>
</feature>
<evidence type="ECO:0000259" key="2">
    <source>
        <dbReference type="Pfam" id="PF06283"/>
    </source>
</evidence>
<dbReference type="RefSeq" id="WP_104715666.1">
    <property type="nucleotide sequence ID" value="NZ_PTRA01000006.1"/>
</dbReference>
<accession>A0A2S7IGC7</accession>
<dbReference type="Proteomes" id="UP000239590">
    <property type="component" value="Unassembled WGS sequence"/>
</dbReference>
<sequence length="486" mass="55482">MYWYYSLCMTWALLLGSFSASQSQPFSPVGNSRKIVLIAGEKSHPPGTHEYVKTVRLLKTMLDHCQVPGLRTEVHLHGWPEQEQTLDDADLIFFVSDGRDGNLFSDVPFMTPERIQVMEKQMKRGCSLALLHFSNFASYPYGQKLLEWTGGYYDWEDATGKYRTYSALKILEADVRLPSPEHPISRGVKPFRINDEFYYNLRFRENDARLTPIMDVPALQGRPEQGNLVAWALQRVDGGRGFCATFNHFYTNWENPDYRKLLLNGLVWAAGAEVPATGVDASFYTDAQVTELTYHQSKKALLFHDKKTKSSLQQTLEKDPELLVDVCTDLNDLSTYNLSDYSFLAFDRPDTNGIHRTSKAALEQYVQKGGGLLALAFRAKTDTTVRSGWATYSQLFRREKTTDFRMDERVKQESHPLTKGLPSFRSKAAFQLKGTEPIEVIVRSKSTPLAWVYTFGQGRVFQTVLDPETSPKELWQRAANWVSKKQ</sequence>
<dbReference type="OrthoDB" id="189183at2"/>
<name>A0A2S7IGC7_9BACT</name>
<comment type="caution">
    <text evidence="3">The sequence shown here is derived from an EMBL/GenBank/DDBJ whole genome shotgun (WGS) entry which is preliminary data.</text>
</comment>
<protein>
    <recommendedName>
        <fullName evidence="2">ThuA-like domain-containing protein</fullName>
    </recommendedName>
</protein>
<feature type="chain" id="PRO_5015393649" description="ThuA-like domain-containing protein" evidence="1">
    <location>
        <begin position="21"/>
        <end position="486"/>
    </location>
</feature>
<proteinExistence type="predicted"/>
<dbReference type="PANTHER" id="PTHR40469">
    <property type="entry name" value="SECRETED GLYCOSYL HYDROLASE"/>
    <property type="match status" value="1"/>
</dbReference>
<dbReference type="InterPro" id="IPR029062">
    <property type="entry name" value="Class_I_gatase-like"/>
</dbReference>
<dbReference type="PANTHER" id="PTHR40469:SF2">
    <property type="entry name" value="GALACTOSE-BINDING DOMAIN-LIKE SUPERFAMILY PROTEIN"/>
    <property type="match status" value="1"/>
</dbReference>
<evidence type="ECO:0000313" key="3">
    <source>
        <dbReference type="EMBL" id="PQA54544.1"/>
    </source>
</evidence>
<keyword evidence="1" id="KW-0732">Signal</keyword>
<dbReference type="EMBL" id="PTRA01000006">
    <property type="protein sequence ID" value="PQA54544.1"/>
    <property type="molecule type" value="Genomic_DNA"/>
</dbReference>
<evidence type="ECO:0000313" key="4">
    <source>
        <dbReference type="Proteomes" id="UP000239590"/>
    </source>
</evidence>
<feature type="domain" description="ThuA-like" evidence="2">
    <location>
        <begin position="304"/>
        <end position="464"/>
    </location>
</feature>
<keyword evidence="4" id="KW-1185">Reference proteome</keyword>
<dbReference type="Pfam" id="PF06283">
    <property type="entry name" value="ThuA"/>
    <property type="match status" value="2"/>
</dbReference>
<reference evidence="4" key="1">
    <citation type="submission" date="2018-02" db="EMBL/GenBank/DDBJ databases">
        <title>Genome sequencing of Solimonas sp. HR-BB.</title>
        <authorList>
            <person name="Lee Y."/>
            <person name="Jeon C.O."/>
        </authorList>
    </citation>
    <scope>NUCLEOTIDE SEQUENCE [LARGE SCALE GENOMIC DNA]</scope>
    <source>
        <strain evidence="4">HR-U</strain>
    </source>
</reference>
<organism evidence="3 4">
    <name type="scientific">Siphonobacter curvatus</name>
    <dbReference type="NCBI Taxonomy" id="2094562"/>
    <lineage>
        <taxon>Bacteria</taxon>
        <taxon>Pseudomonadati</taxon>
        <taxon>Bacteroidota</taxon>
        <taxon>Cytophagia</taxon>
        <taxon>Cytophagales</taxon>
        <taxon>Cytophagaceae</taxon>
        <taxon>Siphonobacter</taxon>
    </lineage>
</organism>
<feature type="signal peptide" evidence="1">
    <location>
        <begin position="1"/>
        <end position="20"/>
    </location>
</feature>
<dbReference type="AlphaFoldDB" id="A0A2S7IGC7"/>